<name>J1RUT9_9ACTN</name>
<protein>
    <submittedName>
        <fullName evidence="2">Dehydrogenase</fullName>
    </submittedName>
</protein>
<feature type="region of interest" description="Disordered" evidence="1">
    <location>
        <begin position="1005"/>
        <end position="1098"/>
    </location>
</feature>
<proteinExistence type="predicted"/>
<evidence type="ECO:0000313" key="2">
    <source>
        <dbReference type="EMBL" id="EJJ08284.1"/>
    </source>
</evidence>
<comment type="caution">
    <text evidence="2">The sequence shown here is derived from an EMBL/GenBank/DDBJ whole genome shotgun (WGS) entry which is preliminary data.</text>
</comment>
<dbReference type="eggNOG" id="ENOG5033R6G">
    <property type="taxonomic scope" value="Bacteria"/>
</dbReference>
<feature type="compositionally biased region" description="Basic and acidic residues" evidence="1">
    <location>
        <begin position="891"/>
        <end position="906"/>
    </location>
</feature>
<feature type="region of interest" description="Disordered" evidence="1">
    <location>
        <begin position="798"/>
        <end position="941"/>
    </location>
</feature>
<accession>J1RUT9</accession>
<feature type="compositionally biased region" description="Basic and acidic residues" evidence="1">
    <location>
        <begin position="1012"/>
        <end position="1029"/>
    </location>
</feature>
<feature type="compositionally biased region" description="Basic and acidic residues" evidence="1">
    <location>
        <begin position="921"/>
        <end position="941"/>
    </location>
</feature>
<dbReference type="HOGENOM" id="CLU_261604_0_0_11"/>
<evidence type="ECO:0000256" key="1">
    <source>
        <dbReference type="SAM" id="MobiDB-lite"/>
    </source>
</evidence>
<feature type="compositionally biased region" description="Basic and acidic residues" evidence="1">
    <location>
        <begin position="1057"/>
        <end position="1098"/>
    </location>
</feature>
<gene>
    <name evidence="2" type="ORF">SU9_04396</name>
</gene>
<dbReference type="EMBL" id="AJGV01000036">
    <property type="protein sequence ID" value="EJJ08284.1"/>
    <property type="molecule type" value="Genomic_DNA"/>
</dbReference>
<organism evidence="2">
    <name type="scientific">Streptomyces auratus AGR0001</name>
    <dbReference type="NCBI Taxonomy" id="1160718"/>
    <lineage>
        <taxon>Bacteria</taxon>
        <taxon>Bacillati</taxon>
        <taxon>Actinomycetota</taxon>
        <taxon>Actinomycetes</taxon>
        <taxon>Kitasatosporales</taxon>
        <taxon>Streptomycetaceae</taxon>
        <taxon>Streptomyces</taxon>
    </lineage>
</organism>
<sequence length="1299" mass="134740">MPSAESVAGGLGGLGRALGADRLGVVVPAVDLGYQAGHLARDVRRGEPDLRHDLLAGGVVEEPLGDAEVPQWHVHTGVPQRLGDGRTDAAGADVVLDGDHDPVGGGEPGQRRIDRLDPARVDDGGRNALLVEKVGDLQAHRCEGTDGHQQDIGPLDALGGLAQHVHPADAPDGLDGRPDRTLGVPHDGGRVIDLDGLPQLGADLVGVARRGDPQTRDDLQDRHVPHAVVRGAVGAGDTGPVQDEGDPALVQRHVHQHLVEGAVEEGGVDGEDRVQAAGGHTGRGDRGVLLGDADVVDAVGEGLGELVQSDGLQHGRRDGDDVVPLLAELDHLVTEDGGPVLAARGERQAGVGVDLADGVEAVRLVLEGGLVAAALFGEAVDDDRAAEALGARQGGLQRLDVVAVDRADVLQAQVLEHALRRDEVLQALLGAVQGLVQRLAHDGRALQQVLAAGQEALVAVRGAQRGQVVGEAADGRGVGALVVVHDDDERAVLGGGDVVERLPGHTAGQRAVADDRGDPVVRTADLVGLRDALGPAQHRGGVAVLDDVMGGLGAGGVAGQAALGLELAEVLTAGEKLVDVGLVPGVEEHLVLGRVEDTVQGDGQLDHTEVRAEVSAGLGHLVDKEGTDLPRQLLELLRVQSVQIARSPDTGQQRPPAARHHPGRTRFARHLLHPCLLAACCSLLAAVDRACRSDESNVASAAGTPGPCDVCHSGDSASGTPISPAGAHGPAPTGSCPVGAAAVERRPVRSGPAGCFLRAAGDRVDHDGGEQHRAGDHVLDLARHAEQVQALLDRLDDQHAQQRGPDLAAAAEEAGAADDGRRDDVHQGVAGAQVLGGTAGEARDEQSAEGGEHAGDGEDADPDLVHVDTGPAGRLGVAADREDLPAVGGAPHHEVGDDQHREEQHQGQRQTAGAGRLVQDVGDHEGDHRDHAGPQQDLAERPGRQLGGLAAAALQQQRAPVGEDRDQRQAVAGALVLEVVAGEVLHQAAGRRVDGALVAHHPDLQAAPAEEAGQRDDEGRHTDFGEKEPVQGADGQSRDDGDQDREPVVDALGDAEDGPHGRADTRHRADRQVDLAEQQHEDDADGHDAEAGGVDTDVREAVRGQEAAVLELEDDRDDDQADDDRQRAQLTTAHPALEVAEIAGEALLTDEQTGVDGGRLGGVGGGCLRRRLLLAGWLLGEVTHAPTSFFTWSVRALRRVTALSEAPVIAAMISSWEVPSTSKTPLLRPSRSTATRSATACTSAMLWLMRMTPRPRSRSRSTRSRTCAVCSTPRAAVGSSRMTTFGSPISARAIATTCR</sequence>
<feature type="compositionally biased region" description="Basic and acidic residues" evidence="1">
    <location>
        <begin position="1036"/>
        <end position="1048"/>
    </location>
</feature>
<feature type="compositionally biased region" description="Basic and acidic residues" evidence="1">
    <location>
        <begin position="841"/>
        <end position="856"/>
    </location>
</feature>
<reference evidence="2" key="1">
    <citation type="journal article" date="2012" name="J. Bacteriol.">
        <title>Genome Sequence of Streptomyces auratus Strain AGR0001, a Phoslactomycin-Producing Actinomycete.</title>
        <authorList>
            <person name="Han X."/>
            <person name="Li M."/>
            <person name="Ding Z."/>
            <person name="Zhao J."/>
            <person name="Ji K."/>
            <person name="Wen M."/>
            <person name="Lu T."/>
        </authorList>
    </citation>
    <scope>NUCLEOTIDE SEQUENCE [LARGE SCALE GENOMIC DNA]</scope>
    <source>
        <strain evidence="2">AGR0001</strain>
    </source>
</reference>